<dbReference type="EMBL" id="FMZZ01000005">
    <property type="protein sequence ID" value="SDC85437.1"/>
    <property type="molecule type" value="Genomic_DNA"/>
</dbReference>
<dbReference type="STRING" id="1271860.SAMN05216174_1054"/>
<keyword evidence="4 6" id="KW-0067">ATP-binding</keyword>
<protein>
    <submittedName>
        <fullName evidence="6">ABC-2 type transport system ATP-binding protein</fullName>
    </submittedName>
</protein>
<evidence type="ECO:0000259" key="5">
    <source>
        <dbReference type="PROSITE" id="PS50893"/>
    </source>
</evidence>
<evidence type="ECO:0000313" key="6">
    <source>
        <dbReference type="EMBL" id="SDC85437.1"/>
    </source>
</evidence>
<dbReference type="PROSITE" id="PS50893">
    <property type="entry name" value="ABC_TRANSPORTER_2"/>
    <property type="match status" value="1"/>
</dbReference>
<dbReference type="SUPFAM" id="SSF52540">
    <property type="entry name" value="P-loop containing nucleoside triphosphate hydrolases"/>
    <property type="match status" value="1"/>
</dbReference>
<dbReference type="AlphaFoldDB" id="A0A1G6Q1C2"/>
<name>A0A1G6Q1C2_9PSEU</name>
<sequence length="243" mass="25764">MVENVGFTYGRKQALSDVNWAVDTGITGLLGPNGAGKTTLLNLLAGLAKPTTGRIVVDDTGRSSSPRVGFVPQRFSLAGEMKVRDTVAYAAWVNGVPRKECPDASAKALAAVQLDEFATSRVRSLSGGQRQRLGVAAALAHEPDILVLDEPTVGLDPGQRLRLREVIADLGSSRTVLLSTHLIEDVSHLCKRVGVLAKGKLVFDGTEAELTTMIGDVQLDGTLGSSFERGYLELINRLGGVSE</sequence>
<evidence type="ECO:0000256" key="3">
    <source>
        <dbReference type="ARBA" id="ARBA00022741"/>
    </source>
</evidence>
<dbReference type="PROSITE" id="PS00211">
    <property type="entry name" value="ABC_TRANSPORTER_1"/>
    <property type="match status" value="1"/>
</dbReference>
<keyword evidence="7" id="KW-1185">Reference proteome</keyword>
<evidence type="ECO:0000256" key="2">
    <source>
        <dbReference type="ARBA" id="ARBA00022448"/>
    </source>
</evidence>
<dbReference type="Pfam" id="PF00005">
    <property type="entry name" value="ABC_tran"/>
    <property type="match status" value="1"/>
</dbReference>
<dbReference type="Proteomes" id="UP000199501">
    <property type="component" value="Unassembled WGS sequence"/>
</dbReference>
<keyword evidence="3" id="KW-0547">Nucleotide-binding</keyword>
<dbReference type="RefSeq" id="WP_324187521.1">
    <property type="nucleotide sequence ID" value="NZ_FMZZ01000005.1"/>
</dbReference>
<dbReference type="InterPro" id="IPR017871">
    <property type="entry name" value="ABC_transporter-like_CS"/>
</dbReference>
<keyword evidence="2" id="KW-0813">Transport</keyword>
<accession>A0A1G6Q1C2</accession>
<reference evidence="7" key="1">
    <citation type="submission" date="2016-10" db="EMBL/GenBank/DDBJ databases">
        <authorList>
            <person name="Varghese N."/>
            <person name="Submissions S."/>
        </authorList>
    </citation>
    <scope>NUCLEOTIDE SEQUENCE [LARGE SCALE GENOMIC DNA]</scope>
    <source>
        <strain evidence="7">IBRC-M 10403</strain>
    </source>
</reference>
<organism evidence="6 7">
    <name type="scientific">Actinokineospora iranica</name>
    <dbReference type="NCBI Taxonomy" id="1271860"/>
    <lineage>
        <taxon>Bacteria</taxon>
        <taxon>Bacillati</taxon>
        <taxon>Actinomycetota</taxon>
        <taxon>Actinomycetes</taxon>
        <taxon>Pseudonocardiales</taxon>
        <taxon>Pseudonocardiaceae</taxon>
        <taxon>Actinokineospora</taxon>
    </lineage>
</organism>
<gene>
    <name evidence="6" type="ORF">SAMN05216174_1054</name>
</gene>
<evidence type="ECO:0000256" key="1">
    <source>
        <dbReference type="ARBA" id="ARBA00005417"/>
    </source>
</evidence>
<dbReference type="GO" id="GO:0005524">
    <property type="term" value="F:ATP binding"/>
    <property type="evidence" value="ECO:0007669"/>
    <property type="project" value="UniProtKB-KW"/>
</dbReference>
<dbReference type="InterPro" id="IPR027417">
    <property type="entry name" value="P-loop_NTPase"/>
</dbReference>
<dbReference type="PANTHER" id="PTHR43335:SF2">
    <property type="entry name" value="ABC TRANSPORTER, ATP-BINDING PROTEIN"/>
    <property type="match status" value="1"/>
</dbReference>
<dbReference type="PANTHER" id="PTHR43335">
    <property type="entry name" value="ABC TRANSPORTER, ATP-BINDING PROTEIN"/>
    <property type="match status" value="1"/>
</dbReference>
<dbReference type="InterPro" id="IPR003439">
    <property type="entry name" value="ABC_transporter-like_ATP-bd"/>
</dbReference>
<proteinExistence type="inferred from homology"/>
<feature type="domain" description="ABC transporter" evidence="5">
    <location>
        <begin position="1"/>
        <end position="223"/>
    </location>
</feature>
<evidence type="ECO:0000313" key="7">
    <source>
        <dbReference type="Proteomes" id="UP000199501"/>
    </source>
</evidence>
<dbReference type="GO" id="GO:0016887">
    <property type="term" value="F:ATP hydrolysis activity"/>
    <property type="evidence" value="ECO:0007669"/>
    <property type="project" value="InterPro"/>
</dbReference>
<comment type="similarity">
    <text evidence="1">Belongs to the ABC transporter superfamily.</text>
</comment>
<evidence type="ECO:0000256" key="4">
    <source>
        <dbReference type="ARBA" id="ARBA00022840"/>
    </source>
</evidence>
<dbReference type="Gene3D" id="3.40.50.300">
    <property type="entry name" value="P-loop containing nucleotide triphosphate hydrolases"/>
    <property type="match status" value="1"/>
</dbReference>
<dbReference type="SMART" id="SM00382">
    <property type="entry name" value="AAA"/>
    <property type="match status" value="1"/>
</dbReference>
<dbReference type="InterPro" id="IPR003593">
    <property type="entry name" value="AAA+_ATPase"/>
</dbReference>